<protein>
    <submittedName>
        <fullName evidence="2">Uncharacterized protein</fullName>
    </submittedName>
</protein>
<dbReference type="KEGG" id="sbf:JCM31447_09290"/>
<evidence type="ECO:0000313" key="2">
    <source>
        <dbReference type="EMBL" id="BBH52488.1"/>
    </source>
</evidence>
<keyword evidence="1" id="KW-1133">Transmembrane helix</keyword>
<dbReference type="Proteomes" id="UP000291236">
    <property type="component" value="Chromosome"/>
</dbReference>
<keyword evidence="1" id="KW-0812">Transmembrane</keyword>
<feature type="transmembrane region" description="Helical" evidence="1">
    <location>
        <begin position="6"/>
        <end position="25"/>
    </location>
</feature>
<proteinExistence type="predicted"/>
<accession>A0A4P2VJ32</accession>
<sequence length="157" mass="18496">MIANFIFHFIFTIFAVWAGVAWFIIHNRYRALRENLVPTLCLINLNMSENRSLLIRALRTLEEELTISYKIKFSIDINSFKEKKDPQKLLISLSSLLNPKSLKTESLYEFNNKTMNAKEFTQNITADKKIKKLIISNLNKTDYENNFIWKVETVNDK</sequence>
<keyword evidence="1" id="KW-0472">Membrane</keyword>
<reference evidence="2 3" key="1">
    <citation type="submission" date="2018-12" db="EMBL/GenBank/DDBJ databases">
        <title>Rubrispira sanarue gen. nov., sp., nov., a member of the order Silvanigrellales, isolated from a brackish lake in Hamamatsu Japan.</title>
        <authorList>
            <person name="Maejima Y."/>
            <person name="Iino T."/>
            <person name="Muraguchi Y."/>
            <person name="Fukuda K."/>
            <person name="Nojiri H."/>
            <person name="Ohkuma M."/>
            <person name="Moriuchi R."/>
            <person name="Dohra H."/>
            <person name="Kimbara K."/>
            <person name="Shintani M."/>
        </authorList>
    </citation>
    <scope>NUCLEOTIDE SEQUENCE [LARGE SCALE GENOMIC DNA]</scope>
    <source>
        <strain evidence="2 3">RF1110005</strain>
    </source>
</reference>
<name>A0A4P2VJ32_FLUSA</name>
<gene>
    <name evidence="2" type="ORF">JCM31447_09290</name>
</gene>
<evidence type="ECO:0000313" key="3">
    <source>
        <dbReference type="Proteomes" id="UP000291236"/>
    </source>
</evidence>
<organism evidence="2 3">
    <name type="scientific">Fluviispira sanaruensis</name>
    <dbReference type="NCBI Taxonomy" id="2493639"/>
    <lineage>
        <taxon>Bacteria</taxon>
        <taxon>Pseudomonadati</taxon>
        <taxon>Bdellovibrionota</taxon>
        <taxon>Oligoflexia</taxon>
        <taxon>Silvanigrellales</taxon>
        <taxon>Silvanigrellaceae</taxon>
        <taxon>Fluviispira</taxon>
    </lineage>
</organism>
<dbReference type="AlphaFoldDB" id="A0A4P2VJ32"/>
<evidence type="ECO:0000256" key="1">
    <source>
        <dbReference type="SAM" id="Phobius"/>
    </source>
</evidence>
<dbReference type="EMBL" id="AP019368">
    <property type="protein sequence ID" value="BBH52488.1"/>
    <property type="molecule type" value="Genomic_DNA"/>
</dbReference>
<dbReference type="RefSeq" id="WP_130607040.1">
    <property type="nucleotide sequence ID" value="NZ_AP019368.1"/>
</dbReference>
<keyword evidence="3" id="KW-1185">Reference proteome</keyword>